<keyword evidence="9" id="KW-0072">Autophagy</keyword>
<feature type="domain" description="CWH43-like N-terminal" evidence="15">
    <location>
        <begin position="5"/>
        <end position="233"/>
    </location>
</feature>
<evidence type="ECO:0000256" key="9">
    <source>
        <dbReference type="ARBA" id="ARBA00023006"/>
    </source>
</evidence>
<dbReference type="PANTHER" id="PTHR21324">
    <property type="entry name" value="FASTING-INDUCIBLE INTEGRAL MEMBRANE PROTEIN TM6P1-RELATED"/>
    <property type="match status" value="1"/>
</dbReference>
<comment type="subcellular location">
    <subcellularLocation>
        <location evidence="3">Cell membrane</location>
        <topology evidence="3">Multi-pass membrane protein</topology>
    </subcellularLocation>
    <subcellularLocation>
        <location evidence="2">Cytoplasmic vesicle</location>
        <location evidence="2">Autophagosome membrane</location>
        <topology evidence="2">Multi-pass membrane protein</topology>
    </subcellularLocation>
    <subcellularLocation>
        <location evidence="1">Endosome membrane</location>
        <topology evidence="1">Multi-pass membrane protein</topology>
    </subcellularLocation>
</comment>
<keyword evidence="8 14" id="KW-1133">Transmembrane helix</keyword>
<dbReference type="GO" id="GO:0010008">
    <property type="term" value="C:endosome membrane"/>
    <property type="evidence" value="ECO:0007669"/>
    <property type="project" value="UniProtKB-SubCell"/>
</dbReference>
<keyword evidence="12" id="KW-0968">Cytoplasmic vesicle</keyword>
<comment type="similarity">
    <text evidence="4">Belongs to the DRAM/TMEM150 family.</text>
</comment>
<organism evidence="16 17">
    <name type="scientific">Oryzias latipes</name>
    <name type="common">Japanese rice fish</name>
    <name type="synonym">Japanese killifish</name>
    <dbReference type="NCBI Taxonomy" id="8090"/>
    <lineage>
        <taxon>Eukaryota</taxon>
        <taxon>Metazoa</taxon>
        <taxon>Chordata</taxon>
        <taxon>Craniata</taxon>
        <taxon>Vertebrata</taxon>
        <taxon>Euteleostomi</taxon>
        <taxon>Actinopterygii</taxon>
        <taxon>Neopterygii</taxon>
        <taxon>Teleostei</taxon>
        <taxon>Neoteleostei</taxon>
        <taxon>Acanthomorphata</taxon>
        <taxon>Ovalentaria</taxon>
        <taxon>Atherinomorphae</taxon>
        <taxon>Beloniformes</taxon>
        <taxon>Adrianichthyidae</taxon>
        <taxon>Oryziinae</taxon>
        <taxon>Oryzias</taxon>
    </lineage>
</organism>
<feature type="transmembrane region" description="Helical" evidence="14">
    <location>
        <begin position="114"/>
        <end position="135"/>
    </location>
</feature>
<dbReference type="AlphaFoldDB" id="A0A3P9IH65"/>
<reference evidence="16" key="4">
    <citation type="submission" date="2025-09" db="UniProtKB">
        <authorList>
            <consortium name="Ensembl"/>
        </authorList>
    </citation>
    <scope>IDENTIFICATION</scope>
    <source>
        <strain evidence="16">HSOK</strain>
    </source>
</reference>
<evidence type="ECO:0000256" key="3">
    <source>
        <dbReference type="ARBA" id="ARBA00004651"/>
    </source>
</evidence>
<feature type="transmembrane region" description="Helical" evidence="14">
    <location>
        <begin position="53"/>
        <end position="73"/>
    </location>
</feature>
<proteinExistence type="inferred from homology"/>
<evidence type="ECO:0000313" key="16">
    <source>
        <dbReference type="Ensembl" id="ENSORLP00015019421.1"/>
    </source>
</evidence>
<reference key="1">
    <citation type="journal article" date="2007" name="Nature">
        <title>The medaka draft genome and insights into vertebrate genome evolution.</title>
        <authorList>
            <person name="Kasahara M."/>
            <person name="Naruse K."/>
            <person name="Sasaki S."/>
            <person name="Nakatani Y."/>
            <person name="Qu W."/>
            <person name="Ahsan B."/>
            <person name="Yamada T."/>
            <person name="Nagayasu Y."/>
            <person name="Doi K."/>
            <person name="Kasai Y."/>
            <person name="Jindo T."/>
            <person name="Kobayashi D."/>
            <person name="Shimada A."/>
            <person name="Toyoda A."/>
            <person name="Kuroki Y."/>
            <person name="Fujiyama A."/>
            <person name="Sasaki T."/>
            <person name="Shimizu A."/>
            <person name="Asakawa S."/>
            <person name="Shimizu N."/>
            <person name="Hashimoto S."/>
            <person name="Yang J."/>
            <person name="Lee Y."/>
            <person name="Matsushima K."/>
            <person name="Sugano S."/>
            <person name="Sakaizumi M."/>
            <person name="Narita T."/>
            <person name="Ohishi K."/>
            <person name="Haga S."/>
            <person name="Ohta F."/>
            <person name="Nomoto H."/>
            <person name="Nogata K."/>
            <person name="Morishita T."/>
            <person name="Endo T."/>
            <person name="Shin-I T."/>
            <person name="Takeda H."/>
            <person name="Morishita S."/>
            <person name="Kohara Y."/>
        </authorList>
    </citation>
    <scope>NUCLEOTIDE SEQUENCE [LARGE SCALE GENOMIC DNA]</scope>
    <source>
        <strain>Hd-rR</strain>
    </source>
</reference>
<evidence type="ECO:0000256" key="8">
    <source>
        <dbReference type="ARBA" id="ARBA00022989"/>
    </source>
</evidence>
<keyword evidence="6 14" id="KW-0812">Transmembrane</keyword>
<dbReference type="InterPro" id="IPR019402">
    <property type="entry name" value="CWH43_N"/>
</dbReference>
<evidence type="ECO:0000256" key="10">
    <source>
        <dbReference type="ARBA" id="ARBA00023136"/>
    </source>
</evidence>
<evidence type="ECO:0000256" key="6">
    <source>
        <dbReference type="ARBA" id="ARBA00022692"/>
    </source>
</evidence>
<keyword evidence="11" id="KW-0325">Glycoprotein</keyword>
<dbReference type="GO" id="GO:0005886">
    <property type="term" value="C:plasma membrane"/>
    <property type="evidence" value="ECO:0007669"/>
    <property type="project" value="UniProtKB-SubCell"/>
</dbReference>
<evidence type="ECO:0000256" key="12">
    <source>
        <dbReference type="ARBA" id="ARBA00023329"/>
    </source>
</evidence>
<dbReference type="GO" id="GO:0006914">
    <property type="term" value="P:autophagy"/>
    <property type="evidence" value="ECO:0007669"/>
    <property type="project" value="UniProtKB-KW"/>
</dbReference>
<evidence type="ECO:0000256" key="2">
    <source>
        <dbReference type="ARBA" id="ARBA00004542"/>
    </source>
</evidence>
<comment type="function">
    <text evidence="13">Modulator of macroautophagy that causes accumulation of autophagosomes under basal conditions and enhances autophagic flux. Represses cell death and promotes long-term clonogenic survival of cells grown in the absence of glucose in a macroautophagy-independent manner. May have some role in extracellular matrix engulfment or growth factor receptor recycling, both of which can modulate cell survival.</text>
</comment>
<dbReference type="Proteomes" id="UP000265200">
    <property type="component" value="Chromosome 8"/>
</dbReference>
<dbReference type="PANTHER" id="PTHR21324:SF3">
    <property type="entry name" value="MODULATOR OF MACROAUTOPHAGY TMEM150B"/>
    <property type="match status" value="1"/>
</dbReference>
<evidence type="ECO:0000313" key="17">
    <source>
        <dbReference type="Proteomes" id="UP000265200"/>
    </source>
</evidence>
<sequence>MWLLALVPICLAVFGSTGIWTVFAVSVMNNSVNLTHIFPYISDCAWYPPQKCLFTQICSLIIITALWIGMIQFQQVKQLGNHGRVNNASAVMGFLSCGGLSVCSNSQVSEFHLVGALVSFVSALAYFWMQVYLTYQGQSFPERSWMGPLRALCCTIATLLGIACILSSCTTLQTLRAVQPVELYTCETFSLTFSKAVGFYATNCHSGVAACEFALVMVIFFLFALFAVEFRHIECRILIMKKHILKEEKSLESVKVNSVANQMSQ</sequence>
<evidence type="ECO:0000259" key="15">
    <source>
        <dbReference type="Pfam" id="PF10277"/>
    </source>
</evidence>
<accession>A0A3P9IH65</accession>
<dbReference type="Ensembl" id="ENSORLT00015028357.1">
    <property type="protein sequence ID" value="ENSORLP00015019421.1"/>
    <property type="gene ID" value="ENSORLG00015020577.1"/>
</dbReference>
<keyword evidence="10 14" id="KW-0472">Membrane</keyword>
<keyword evidence="5" id="KW-1003">Cell membrane</keyword>
<dbReference type="InterPro" id="IPR050911">
    <property type="entry name" value="DRAM/TMEM150_Autophagy_Mod"/>
</dbReference>
<evidence type="ECO:0000256" key="4">
    <source>
        <dbReference type="ARBA" id="ARBA00006565"/>
    </source>
</evidence>
<evidence type="ECO:0000256" key="14">
    <source>
        <dbReference type="SAM" id="Phobius"/>
    </source>
</evidence>
<evidence type="ECO:0000256" key="1">
    <source>
        <dbReference type="ARBA" id="ARBA00004337"/>
    </source>
</evidence>
<feature type="transmembrane region" description="Helical" evidence="14">
    <location>
        <begin position="147"/>
        <end position="168"/>
    </location>
</feature>
<evidence type="ECO:0000256" key="11">
    <source>
        <dbReference type="ARBA" id="ARBA00023180"/>
    </source>
</evidence>
<reference evidence="16 17" key="2">
    <citation type="submission" date="2017-04" db="EMBL/GenBank/DDBJ databases">
        <title>CpG methylation of centromeres and impact of large insertions on vertebrate speciation.</title>
        <authorList>
            <person name="Ichikawa K."/>
            <person name="Yoshimura J."/>
            <person name="Morishita S."/>
        </authorList>
    </citation>
    <scope>NUCLEOTIDE SEQUENCE</scope>
    <source>
        <strain evidence="16 17">HSOK</strain>
    </source>
</reference>
<reference evidence="16" key="3">
    <citation type="submission" date="2025-08" db="UniProtKB">
        <authorList>
            <consortium name="Ensembl"/>
        </authorList>
    </citation>
    <scope>IDENTIFICATION</scope>
    <source>
        <strain evidence="16">HSOK</strain>
    </source>
</reference>
<evidence type="ECO:0000256" key="7">
    <source>
        <dbReference type="ARBA" id="ARBA00022753"/>
    </source>
</evidence>
<protein>
    <submittedName>
        <fullName evidence="16">Zgc:123244</fullName>
    </submittedName>
</protein>
<keyword evidence="7" id="KW-0967">Endosome</keyword>
<evidence type="ECO:0000256" key="13">
    <source>
        <dbReference type="ARBA" id="ARBA00045144"/>
    </source>
</evidence>
<dbReference type="GO" id="GO:0000421">
    <property type="term" value="C:autophagosome membrane"/>
    <property type="evidence" value="ECO:0007669"/>
    <property type="project" value="UniProtKB-SubCell"/>
</dbReference>
<feature type="transmembrane region" description="Helical" evidence="14">
    <location>
        <begin position="207"/>
        <end position="228"/>
    </location>
</feature>
<name>A0A3P9IH65_ORYLA</name>
<evidence type="ECO:0000256" key="5">
    <source>
        <dbReference type="ARBA" id="ARBA00022475"/>
    </source>
</evidence>
<dbReference type="Pfam" id="PF10277">
    <property type="entry name" value="Frag1"/>
    <property type="match status" value="1"/>
</dbReference>